<accession>A0A1G2CIF5</accession>
<dbReference type="EMBL" id="MHKZ01000004">
    <property type="protein sequence ID" value="OGZ01214.1"/>
    <property type="molecule type" value="Genomic_DNA"/>
</dbReference>
<dbReference type="SUPFAM" id="SSF55200">
    <property type="entry name" value="Translation initiation factor IF3, C-terminal domain"/>
    <property type="match status" value="1"/>
</dbReference>
<dbReference type="GO" id="GO:0005737">
    <property type="term" value="C:cytoplasm"/>
    <property type="evidence" value="ECO:0007669"/>
    <property type="project" value="UniProtKB-ARBA"/>
</dbReference>
<dbReference type="STRING" id="1798649.A3B13_02895"/>
<dbReference type="GO" id="GO:0032790">
    <property type="term" value="P:ribosome disassembly"/>
    <property type="evidence" value="ECO:0007669"/>
    <property type="project" value="TreeGrafter"/>
</dbReference>
<protein>
    <recommendedName>
        <fullName evidence="4">Translation initiation factor IF-3</fullName>
    </recommendedName>
</protein>
<evidence type="ECO:0000259" key="5">
    <source>
        <dbReference type="Pfam" id="PF00707"/>
    </source>
</evidence>
<dbReference type="Proteomes" id="UP000176287">
    <property type="component" value="Unassembled WGS sequence"/>
</dbReference>
<proteinExistence type="inferred from homology"/>
<comment type="caution">
    <text evidence="7">The sequence shown here is derived from an EMBL/GenBank/DDBJ whole genome shotgun (WGS) entry which is preliminary data.</text>
</comment>
<evidence type="ECO:0000256" key="3">
    <source>
        <dbReference type="ARBA" id="ARBA00022917"/>
    </source>
</evidence>
<evidence type="ECO:0000256" key="1">
    <source>
        <dbReference type="ARBA" id="ARBA00005439"/>
    </source>
</evidence>
<dbReference type="InterPro" id="IPR036787">
    <property type="entry name" value="T_IF-3_N_sf"/>
</dbReference>
<dbReference type="PANTHER" id="PTHR10938:SF0">
    <property type="entry name" value="TRANSLATION INITIATION FACTOR IF-3, MITOCHONDRIAL"/>
    <property type="match status" value="1"/>
</dbReference>
<dbReference type="GO" id="GO:0003743">
    <property type="term" value="F:translation initiation factor activity"/>
    <property type="evidence" value="ECO:0007669"/>
    <property type="project" value="UniProtKB-UniRule"/>
</dbReference>
<gene>
    <name evidence="7" type="ORF">A3B13_02895</name>
</gene>
<dbReference type="InterPro" id="IPR019814">
    <property type="entry name" value="Translation_initiation_fac_3_N"/>
</dbReference>
<dbReference type="SUPFAM" id="SSF54364">
    <property type="entry name" value="Translation initiation factor IF3, N-terminal domain"/>
    <property type="match status" value="1"/>
</dbReference>
<dbReference type="NCBIfam" id="TIGR00168">
    <property type="entry name" value="infC"/>
    <property type="match status" value="1"/>
</dbReference>
<feature type="domain" description="Translation initiation factor 3 C-terminal" evidence="5">
    <location>
        <begin position="79"/>
        <end position="160"/>
    </location>
</feature>
<feature type="domain" description="Translation initiation factor 3 N-terminal" evidence="6">
    <location>
        <begin position="1"/>
        <end position="70"/>
    </location>
</feature>
<name>A0A1G2CIF5_9BACT</name>
<dbReference type="Pfam" id="PF00707">
    <property type="entry name" value="IF3_C"/>
    <property type="match status" value="1"/>
</dbReference>
<dbReference type="Gene3D" id="3.30.110.10">
    <property type="entry name" value="Translation initiation factor 3 (IF-3), C-terminal domain"/>
    <property type="match status" value="1"/>
</dbReference>
<dbReference type="InterPro" id="IPR001288">
    <property type="entry name" value="Translation_initiation_fac_3"/>
</dbReference>
<keyword evidence="2 7" id="KW-0396">Initiation factor</keyword>
<organism evidence="7 8">
    <name type="scientific">Candidatus Liptonbacteria bacterium RIFCSPLOWO2_01_FULL_45_15</name>
    <dbReference type="NCBI Taxonomy" id="1798649"/>
    <lineage>
        <taxon>Bacteria</taxon>
        <taxon>Candidatus Liptoniibacteriota</taxon>
    </lineage>
</organism>
<keyword evidence="3" id="KW-0648">Protein biosynthesis</keyword>
<dbReference type="Gene3D" id="3.10.20.80">
    <property type="entry name" value="Translation initiation factor 3 (IF-3), N-terminal domain"/>
    <property type="match status" value="1"/>
</dbReference>
<dbReference type="GO" id="GO:0043022">
    <property type="term" value="F:ribosome binding"/>
    <property type="evidence" value="ECO:0007669"/>
    <property type="project" value="TreeGrafter"/>
</dbReference>
<evidence type="ECO:0000259" key="6">
    <source>
        <dbReference type="Pfam" id="PF05198"/>
    </source>
</evidence>
<reference evidence="7 8" key="1">
    <citation type="journal article" date="2016" name="Nat. Commun.">
        <title>Thousands of microbial genomes shed light on interconnected biogeochemical processes in an aquifer system.</title>
        <authorList>
            <person name="Anantharaman K."/>
            <person name="Brown C.T."/>
            <person name="Hug L.A."/>
            <person name="Sharon I."/>
            <person name="Castelle C.J."/>
            <person name="Probst A.J."/>
            <person name="Thomas B.C."/>
            <person name="Singh A."/>
            <person name="Wilkins M.J."/>
            <person name="Karaoz U."/>
            <person name="Brodie E.L."/>
            <person name="Williams K.H."/>
            <person name="Hubbard S.S."/>
            <person name="Banfield J.F."/>
        </authorList>
    </citation>
    <scope>NUCLEOTIDE SEQUENCE [LARGE SCALE GENOMIC DNA]</scope>
</reference>
<sequence length="165" mass="18486">NNEITAPELRIIGAQGENLGVMPREQALALVVPGEGLDLIEISATAKPPVARLMSFDKFRYMQEKANKKARLAQRTAGLKQIQISVRAAQNDFLIKARQLDKFLEAGHPVDIVMRLRGREKGNKERAFQKLDEFLKMITVEYKKLGEPKFGGRGMMMPIAAVPKK</sequence>
<dbReference type="Pfam" id="PF05198">
    <property type="entry name" value="IF3_N"/>
    <property type="match status" value="1"/>
</dbReference>
<comment type="similarity">
    <text evidence="1">Belongs to the IF-3 family.</text>
</comment>
<dbReference type="InterPro" id="IPR036788">
    <property type="entry name" value="T_IF-3_C_sf"/>
</dbReference>
<dbReference type="PANTHER" id="PTHR10938">
    <property type="entry name" value="TRANSLATION INITIATION FACTOR IF-3"/>
    <property type="match status" value="1"/>
</dbReference>
<dbReference type="InterPro" id="IPR019815">
    <property type="entry name" value="Translation_initiation_fac_3_C"/>
</dbReference>
<feature type="non-terminal residue" evidence="7">
    <location>
        <position position="1"/>
    </location>
</feature>
<dbReference type="AlphaFoldDB" id="A0A1G2CIF5"/>
<evidence type="ECO:0000313" key="8">
    <source>
        <dbReference type="Proteomes" id="UP000176287"/>
    </source>
</evidence>
<evidence type="ECO:0000313" key="7">
    <source>
        <dbReference type="EMBL" id="OGZ01214.1"/>
    </source>
</evidence>
<evidence type="ECO:0000256" key="2">
    <source>
        <dbReference type="ARBA" id="ARBA00022540"/>
    </source>
</evidence>
<evidence type="ECO:0000256" key="4">
    <source>
        <dbReference type="NCBIfam" id="TIGR00168"/>
    </source>
</evidence>